<dbReference type="NCBIfam" id="NF033939">
    <property type="entry name" value="DESULF_POR1"/>
    <property type="match status" value="1"/>
</dbReference>
<feature type="signal peptide" evidence="1">
    <location>
        <begin position="1"/>
        <end position="23"/>
    </location>
</feature>
<dbReference type="EMBL" id="CP000527">
    <property type="protein sequence ID" value="ABM29578.1"/>
    <property type="molecule type" value="Genomic_DNA"/>
</dbReference>
<protein>
    <recommendedName>
        <fullName evidence="4">Porin</fullName>
    </recommendedName>
</protein>
<name>A0A0H3AAE1_NITV4</name>
<accession>A0A0H3AAE1</accession>
<dbReference type="KEGG" id="dvl:Dvul_2562"/>
<gene>
    <name evidence="2" type="ordered locus">Dvul_2562</name>
</gene>
<sequence precursor="true">MKRVAAILVACGLVLGAYSGAHAADIKAKGVWAIDFSWLDSGDYTSMADDGKSDDDFSASQRLRTQIDIIASDSLRGVVFFEIGNTVWGRGANDHGGALGADEANIEVRRSYIDWIVPNTDLKVRMGIQGLVMPGAVAGTSPVFQDDVAALTLSQRITDMYSVTAFWARPADVSNGSEKGNAFDEIDVFGLVVPVTLDGFKISPYGMYSSLGKDANFVGSTNGGAPLLAGMRSMSEVANGSAAKPFDGRSNTYDAWWAGTSFEMNYLAPFSLKLDAVYGSKTADDADSAERAGWFVAALAEYKLDMVTPGVLAWYGSGEDDDLGNGSERMPSLSPTAWGVTSFGFPGSVYRQDLYFGRNGAGSWALGLQLDDITYMEKLSHVARVVYMKGTSDGDVIKNNADVRSAFEPGRGEVFLTEEDSAIEVNFDTTYKIYDNLSVVLETGWIKLNMDKDVWADKDYSDAKKFVFNFVYDF</sequence>
<organism evidence="2 3">
    <name type="scientific">Nitratidesulfovibrio vulgaris (strain DP4)</name>
    <name type="common">Desulfovibrio vulgaris</name>
    <dbReference type="NCBI Taxonomy" id="391774"/>
    <lineage>
        <taxon>Bacteria</taxon>
        <taxon>Pseudomonadati</taxon>
        <taxon>Thermodesulfobacteriota</taxon>
        <taxon>Desulfovibrionia</taxon>
        <taxon>Desulfovibrionales</taxon>
        <taxon>Desulfovibrionaceae</taxon>
        <taxon>Nitratidesulfovibrio</taxon>
    </lineage>
</organism>
<evidence type="ECO:0000313" key="3">
    <source>
        <dbReference type="Proteomes" id="UP000009173"/>
    </source>
</evidence>
<evidence type="ECO:0008006" key="4">
    <source>
        <dbReference type="Google" id="ProtNLM"/>
    </source>
</evidence>
<dbReference type="InterPro" id="IPR059232">
    <property type="entry name" value="Porin_put"/>
</dbReference>
<proteinExistence type="predicted"/>
<dbReference type="AlphaFoldDB" id="A0A0H3AAE1"/>
<dbReference type="HOGENOM" id="CLU_042511_0_0_7"/>
<evidence type="ECO:0000256" key="1">
    <source>
        <dbReference type="SAM" id="SignalP"/>
    </source>
</evidence>
<dbReference type="Proteomes" id="UP000009173">
    <property type="component" value="Chromosome"/>
</dbReference>
<keyword evidence="1" id="KW-0732">Signal</keyword>
<feature type="chain" id="PRO_5002604171" description="Porin" evidence="1">
    <location>
        <begin position="24"/>
        <end position="474"/>
    </location>
</feature>
<reference evidence="3" key="1">
    <citation type="journal article" date="2009" name="Environ. Microbiol.">
        <title>Contribution of mobile genetic elements to Desulfovibrio vulgaris genome plasticity.</title>
        <authorList>
            <person name="Walker C.B."/>
            <person name="Stolyar S."/>
            <person name="Chivian D."/>
            <person name="Pinel N."/>
            <person name="Gabster J.A."/>
            <person name="Dehal P.S."/>
            <person name="He Z."/>
            <person name="Yang Z.K."/>
            <person name="Yen H.C."/>
            <person name="Zhou J."/>
            <person name="Wall J.D."/>
            <person name="Hazen T.C."/>
            <person name="Arkin A.P."/>
            <person name="Stahl D.A."/>
        </authorList>
    </citation>
    <scope>NUCLEOTIDE SEQUENCE [LARGE SCALE GENOMIC DNA]</scope>
    <source>
        <strain evidence="3">DP4</strain>
    </source>
</reference>
<dbReference type="RefSeq" id="WP_010937678.1">
    <property type="nucleotide sequence ID" value="NC_008751.1"/>
</dbReference>
<evidence type="ECO:0000313" key="2">
    <source>
        <dbReference type="EMBL" id="ABM29578.1"/>
    </source>
</evidence>